<dbReference type="GO" id="GO:0005506">
    <property type="term" value="F:iron ion binding"/>
    <property type="evidence" value="ECO:0007669"/>
    <property type="project" value="InterPro"/>
</dbReference>
<dbReference type="Pfam" id="PF00067">
    <property type="entry name" value="p450"/>
    <property type="match status" value="1"/>
</dbReference>
<evidence type="ECO:0000256" key="13">
    <source>
        <dbReference type="ARBA" id="ARBA00023136"/>
    </source>
</evidence>
<dbReference type="InterPro" id="IPR002401">
    <property type="entry name" value="Cyt_P450_E_grp-I"/>
</dbReference>
<evidence type="ECO:0000256" key="10">
    <source>
        <dbReference type="ARBA" id="ARBA00023002"/>
    </source>
</evidence>
<dbReference type="GO" id="GO:0006805">
    <property type="term" value="P:xenobiotic metabolic process"/>
    <property type="evidence" value="ECO:0007669"/>
    <property type="project" value="TreeGrafter"/>
</dbReference>
<keyword evidence="9" id="KW-0492">Microsome</keyword>
<evidence type="ECO:0000256" key="5">
    <source>
        <dbReference type="ARBA" id="ARBA00010617"/>
    </source>
</evidence>
<evidence type="ECO:0000256" key="1">
    <source>
        <dbReference type="ARBA" id="ARBA00001971"/>
    </source>
</evidence>
<keyword evidence="6 14" id="KW-0349">Heme</keyword>
<dbReference type="GO" id="GO:0020037">
    <property type="term" value="F:heme binding"/>
    <property type="evidence" value="ECO:0007669"/>
    <property type="project" value="InterPro"/>
</dbReference>
<evidence type="ECO:0000256" key="9">
    <source>
        <dbReference type="ARBA" id="ARBA00022848"/>
    </source>
</evidence>
<dbReference type="GO" id="GO:0008395">
    <property type="term" value="F:steroid hydroxylase activity"/>
    <property type="evidence" value="ECO:0007669"/>
    <property type="project" value="TreeGrafter"/>
</dbReference>
<dbReference type="InterPro" id="IPR017972">
    <property type="entry name" value="Cyt_P450_CS"/>
</dbReference>
<dbReference type="STRING" id="1661398.A0A482W9H6"/>
<evidence type="ECO:0000256" key="16">
    <source>
        <dbReference type="SAM" id="SignalP"/>
    </source>
</evidence>
<comment type="similarity">
    <text evidence="5 15">Belongs to the cytochrome P450 family.</text>
</comment>
<comment type="cofactor">
    <cofactor evidence="1 14">
        <name>heme</name>
        <dbReference type="ChEBI" id="CHEBI:30413"/>
    </cofactor>
</comment>
<comment type="function">
    <text evidence="2">May be involved in the metabolism of insect hormones and in the breakdown of synthetic insecticides.</text>
</comment>
<evidence type="ECO:0000256" key="8">
    <source>
        <dbReference type="ARBA" id="ARBA00022824"/>
    </source>
</evidence>
<evidence type="ECO:0000256" key="11">
    <source>
        <dbReference type="ARBA" id="ARBA00023004"/>
    </source>
</evidence>
<dbReference type="PRINTS" id="PR00463">
    <property type="entry name" value="EP450I"/>
</dbReference>
<dbReference type="PROSITE" id="PS00086">
    <property type="entry name" value="CYTOCHROME_P450"/>
    <property type="match status" value="1"/>
</dbReference>
<accession>A0A482W9H6</accession>
<protein>
    <submittedName>
        <fullName evidence="17">p450 domain containing protein</fullName>
    </submittedName>
</protein>
<dbReference type="AlphaFoldDB" id="A0A482W9H6"/>
<evidence type="ECO:0000256" key="14">
    <source>
        <dbReference type="PIRSR" id="PIRSR602401-1"/>
    </source>
</evidence>
<keyword evidence="10 15" id="KW-0560">Oxidoreductase</keyword>
<comment type="subcellular location">
    <subcellularLocation>
        <location evidence="4">Endoplasmic reticulum membrane</location>
        <topology evidence="4">Peripheral membrane protein</topology>
    </subcellularLocation>
    <subcellularLocation>
        <location evidence="3">Microsome membrane</location>
        <topology evidence="3">Peripheral membrane protein</topology>
    </subcellularLocation>
</comment>
<comment type="caution">
    <text evidence="17">The sequence shown here is derived from an EMBL/GenBank/DDBJ whole genome shotgun (WGS) entry which is preliminary data.</text>
</comment>
<keyword evidence="18" id="KW-1185">Reference proteome</keyword>
<dbReference type="OrthoDB" id="1055148at2759"/>
<dbReference type="Gene3D" id="1.10.630.10">
    <property type="entry name" value="Cytochrome P450"/>
    <property type="match status" value="1"/>
</dbReference>
<organism evidence="17 18">
    <name type="scientific">Asbolus verrucosus</name>
    <name type="common">Desert ironclad beetle</name>
    <dbReference type="NCBI Taxonomy" id="1661398"/>
    <lineage>
        <taxon>Eukaryota</taxon>
        <taxon>Metazoa</taxon>
        <taxon>Ecdysozoa</taxon>
        <taxon>Arthropoda</taxon>
        <taxon>Hexapoda</taxon>
        <taxon>Insecta</taxon>
        <taxon>Pterygota</taxon>
        <taxon>Neoptera</taxon>
        <taxon>Endopterygota</taxon>
        <taxon>Coleoptera</taxon>
        <taxon>Polyphaga</taxon>
        <taxon>Cucujiformia</taxon>
        <taxon>Tenebrionidae</taxon>
        <taxon>Pimeliinae</taxon>
        <taxon>Asbolus</taxon>
    </lineage>
</organism>
<feature type="binding site" description="axial binding residue" evidence="14">
    <location>
        <position position="442"/>
    </location>
    <ligand>
        <name>heme</name>
        <dbReference type="ChEBI" id="CHEBI:30413"/>
    </ligand>
    <ligandPart>
        <name>Fe</name>
        <dbReference type="ChEBI" id="CHEBI:18248"/>
    </ligandPart>
</feature>
<keyword evidence="13" id="KW-0472">Membrane</keyword>
<dbReference type="GO" id="GO:0016712">
    <property type="term" value="F:oxidoreductase activity, acting on paired donors, with incorporation or reduction of molecular oxygen, reduced flavin or flavoprotein as one donor, and incorporation of one atom of oxygen"/>
    <property type="evidence" value="ECO:0007669"/>
    <property type="project" value="TreeGrafter"/>
</dbReference>
<dbReference type="GO" id="GO:0006082">
    <property type="term" value="P:organic acid metabolic process"/>
    <property type="evidence" value="ECO:0007669"/>
    <property type="project" value="TreeGrafter"/>
</dbReference>
<dbReference type="PRINTS" id="PR00385">
    <property type="entry name" value="P450"/>
</dbReference>
<name>A0A482W9H6_ASBVE</name>
<keyword evidence="16" id="KW-0732">Signal</keyword>
<reference evidence="17 18" key="1">
    <citation type="submission" date="2017-03" db="EMBL/GenBank/DDBJ databases">
        <title>Genome of the blue death feigning beetle - Asbolus verrucosus.</title>
        <authorList>
            <person name="Rider S.D."/>
        </authorList>
    </citation>
    <scope>NUCLEOTIDE SEQUENCE [LARGE SCALE GENOMIC DNA]</scope>
    <source>
        <strain evidence="17">Butters</strain>
        <tissue evidence="17">Head and leg muscle</tissue>
    </source>
</reference>
<dbReference type="PANTHER" id="PTHR24300">
    <property type="entry name" value="CYTOCHROME P450 508A4-RELATED"/>
    <property type="match status" value="1"/>
</dbReference>
<keyword evidence="11 14" id="KW-0408">Iron</keyword>
<evidence type="ECO:0000256" key="7">
    <source>
        <dbReference type="ARBA" id="ARBA00022723"/>
    </source>
</evidence>
<dbReference type="FunFam" id="1.10.630.10:FF:000238">
    <property type="entry name" value="Cytochrome P450 2A6"/>
    <property type="match status" value="1"/>
</dbReference>
<evidence type="ECO:0000256" key="6">
    <source>
        <dbReference type="ARBA" id="ARBA00022617"/>
    </source>
</evidence>
<dbReference type="InterPro" id="IPR050182">
    <property type="entry name" value="Cytochrome_P450_fam2"/>
</dbReference>
<dbReference type="GO" id="GO:0005789">
    <property type="term" value="C:endoplasmic reticulum membrane"/>
    <property type="evidence" value="ECO:0007669"/>
    <property type="project" value="UniProtKB-SubCell"/>
</dbReference>
<keyword evidence="12 15" id="KW-0503">Monooxygenase</keyword>
<feature type="chain" id="PRO_5019759569" evidence="16">
    <location>
        <begin position="21"/>
        <end position="496"/>
    </location>
</feature>
<feature type="signal peptide" evidence="16">
    <location>
        <begin position="1"/>
        <end position="20"/>
    </location>
</feature>
<dbReference type="SUPFAM" id="SSF48264">
    <property type="entry name" value="Cytochrome P450"/>
    <property type="match status" value="1"/>
</dbReference>
<keyword evidence="7 14" id="KW-0479">Metal-binding</keyword>
<evidence type="ECO:0000256" key="3">
    <source>
        <dbReference type="ARBA" id="ARBA00004174"/>
    </source>
</evidence>
<evidence type="ECO:0000256" key="12">
    <source>
        <dbReference type="ARBA" id="ARBA00023033"/>
    </source>
</evidence>
<evidence type="ECO:0000256" key="4">
    <source>
        <dbReference type="ARBA" id="ARBA00004406"/>
    </source>
</evidence>
<proteinExistence type="inferred from homology"/>
<keyword evidence="8" id="KW-0256">Endoplasmic reticulum</keyword>
<dbReference type="Proteomes" id="UP000292052">
    <property type="component" value="Unassembled WGS sequence"/>
</dbReference>
<dbReference type="EMBL" id="QDEB01019569">
    <property type="protein sequence ID" value="RZC41163.1"/>
    <property type="molecule type" value="Genomic_DNA"/>
</dbReference>
<gene>
    <name evidence="17" type="ORF">BDFB_009076</name>
</gene>
<dbReference type="InterPro" id="IPR036396">
    <property type="entry name" value="Cyt_P450_sf"/>
</dbReference>
<evidence type="ECO:0000256" key="2">
    <source>
        <dbReference type="ARBA" id="ARBA00003690"/>
    </source>
</evidence>
<sequence>MWTAVVFFIVILGLLIYLDTRKPKNFPPGPKWLPVIGSALTVAKKRKQTGYLYKATAELSKEYGPVIGLKVGKDLVVVVYGQQAIREFLSSEDLAGRPTGIFFEMRTWGERRGVLLTDTDTEYWQEQRRFFLRQLREFGFGRKNMSVMIEEETGIMVEAINKMINEKQSVIINMQSAFNIHILNTLWMMLAGVRYNPEDKNMKSLQNILGKLFATVDMVGAPFSQFPVLRFIAPEISGYKLYVETHLQVWEFLNEELKRHKETVDVNNPRDFMDVYLKILNSPERKTSFCEKQLLAICMDMFMAGSETTSKSLGFCFLNLILYPDVQKKAQEEIDNVVGRSRLPSLDDRPRMPYMECVVLEALRMFSGRTFTVPHRALKDTYLNGYFIPKDTMVIANLHGTLMGPDSGVEDPEIFKPERYLKDGRITLTDTYVPFGIGKRRCLGESLARANVFLFTSALLQNFNFSVPSGCPPTRECIDGVTPGPLPFKALVTPRD</sequence>
<evidence type="ECO:0000256" key="15">
    <source>
        <dbReference type="RuleBase" id="RU000461"/>
    </source>
</evidence>
<dbReference type="PANTHER" id="PTHR24300:SF376">
    <property type="entry name" value="CYTOCHROME P450 15A1"/>
    <property type="match status" value="1"/>
</dbReference>
<dbReference type="CDD" id="cd20651">
    <property type="entry name" value="CYP15A1-like"/>
    <property type="match status" value="1"/>
</dbReference>
<evidence type="ECO:0000313" key="18">
    <source>
        <dbReference type="Proteomes" id="UP000292052"/>
    </source>
</evidence>
<evidence type="ECO:0000313" key="17">
    <source>
        <dbReference type="EMBL" id="RZC41163.1"/>
    </source>
</evidence>
<dbReference type="InterPro" id="IPR001128">
    <property type="entry name" value="Cyt_P450"/>
</dbReference>